<accession>M2QVW7</accession>
<keyword evidence="3" id="KW-1185">Reference proteome</keyword>
<reference evidence="2 3" key="1">
    <citation type="journal article" date="2012" name="Proc. Natl. Acad. Sci. U.S.A.">
        <title>Comparative genomics of Ceriporiopsis subvermispora and Phanerochaete chrysosporium provide insight into selective ligninolysis.</title>
        <authorList>
            <person name="Fernandez-Fueyo E."/>
            <person name="Ruiz-Duenas F.J."/>
            <person name="Ferreira P."/>
            <person name="Floudas D."/>
            <person name="Hibbett D.S."/>
            <person name="Canessa P."/>
            <person name="Larrondo L.F."/>
            <person name="James T.Y."/>
            <person name="Seelenfreund D."/>
            <person name="Lobos S."/>
            <person name="Polanco R."/>
            <person name="Tello M."/>
            <person name="Honda Y."/>
            <person name="Watanabe T."/>
            <person name="Watanabe T."/>
            <person name="Ryu J.S."/>
            <person name="Kubicek C.P."/>
            <person name="Schmoll M."/>
            <person name="Gaskell J."/>
            <person name="Hammel K.E."/>
            <person name="St John F.J."/>
            <person name="Vanden Wymelenberg A."/>
            <person name="Sabat G."/>
            <person name="Splinter BonDurant S."/>
            <person name="Syed K."/>
            <person name="Yadav J.S."/>
            <person name="Doddapaneni H."/>
            <person name="Subramanian V."/>
            <person name="Lavin J.L."/>
            <person name="Oguiza J.A."/>
            <person name="Perez G."/>
            <person name="Pisabarro A.G."/>
            <person name="Ramirez L."/>
            <person name="Santoyo F."/>
            <person name="Master E."/>
            <person name="Coutinho P.M."/>
            <person name="Henrissat B."/>
            <person name="Lombard V."/>
            <person name="Magnuson J.K."/>
            <person name="Kuees U."/>
            <person name="Hori C."/>
            <person name="Igarashi K."/>
            <person name="Samejima M."/>
            <person name="Held B.W."/>
            <person name="Barry K.W."/>
            <person name="LaButti K.M."/>
            <person name="Lapidus A."/>
            <person name="Lindquist E.A."/>
            <person name="Lucas S.M."/>
            <person name="Riley R."/>
            <person name="Salamov A.A."/>
            <person name="Hoffmeister D."/>
            <person name="Schwenk D."/>
            <person name="Hadar Y."/>
            <person name="Yarden O."/>
            <person name="de Vries R.P."/>
            <person name="Wiebenga A."/>
            <person name="Stenlid J."/>
            <person name="Eastwood D."/>
            <person name="Grigoriev I.V."/>
            <person name="Berka R.M."/>
            <person name="Blanchette R.A."/>
            <person name="Kersten P."/>
            <person name="Martinez A.T."/>
            <person name="Vicuna R."/>
            <person name="Cullen D."/>
        </authorList>
    </citation>
    <scope>NUCLEOTIDE SEQUENCE [LARGE SCALE GENOMIC DNA]</scope>
    <source>
        <strain evidence="2 3">B</strain>
    </source>
</reference>
<dbReference type="EMBL" id="KB445909">
    <property type="protein sequence ID" value="EMD30661.1"/>
    <property type="molecule type" value="Genomic_DNA"/>
</dbReference>
<gene>
    <name evidence="2" type="ORF">CERSUDRAFT_78690</name>
</gene>
<feature type="non-terminal residue" evidence="2">
    <location>
        <position position="1"/>
    </location>
</feature>
<evidence type="ECO:0008006" key="4">
    <source>
        <dbReference type="Google" id="ProtNLM"/>
    </source>
</evidence>
<dbReference type="SUPFAM" id="SSF54768">
    <property type="entry name" value="dsRNA-binding domain-like"/>
    <property type="match status" value="1"/>
</dbReference>
<dbReference type="OrthoDB" id="112668at2759"/>
<organism evidence="2 3">
    <name type="scientific">Ceriporiopsis subvermispora (strain B)</name>
    <name type="common">White-rot fungus</name>
    <name type="synonym">Gelatoporia subvermispora</name>
    <dbReference type="NCBI Taxonomy" id="914234"/>
    <lineage>
        <taxon>Eukaryota</taxon>
        <taxon>Fungi</taxon>
        <taxon>Dikarya</taxon>
        <taxon>Basidiomycota</taxon>
        <taxon>Agaricomycotina</taxon>
        <taxon>Agaricomycetes</taxon>
        <taxon>Polyporales</taxon>
        <taxon>Gelatoporiaceae</taxon>
        <taxon>Gelatoporia</taxon>
    </lineage>
</organism>
<evidence type="ECO:0000313" key="3">
    <source>
        <dbReference type="Proteomes" id="UP000016930"/>
    </source>
</evidence>
<name>M2QVW7_CERS8</name>
<protein>
    <recommendedName>
        <fullName evidence="4">DRBM domain-containing protein</fullName>
    </recommendedName>
</protein>
<dbReference type="Proteomes" id="UP000016930">
    <property type="component" value="Unassembled WGS sequence"/>
</dbReference>
<dbReference type="HOGENOM" id="CLU_1274909_0_0_1"/>
<proteinExistence type="predicted"/>
<evidence type="ECO:0000256" key="1">
    <source>
        <dbReference type="SAM" id="MobiDB-lite"/>
    </source>
</evidence>
<evidence type="ECO:0000313" key="2">
    <source>
        <dbReference type="EMBL" id="EMD30661.1"/>
    </source>
</evidence>
<feature type="region of interest" description="Disordered" evidence="1">
    <location>
        <begin position="1"/>
        <end position="28"/>
    </location>
</feature>
<dbReference type="AlphaFoldDB" id="M2QVW7"/>
<sequence>HLRHTRQRLPPTITLPEGSPTHGNGTFTQSIDNAAYDCPIAMLDMTIQDSPLGWRYAPVSHHLETFRTYSVHDLNTHLFVSNLELEEHQHQADGQQLGPKFMGRHPLDVAPDCKPERSTTIIVTLTTQLASMPPYIPEIEWRLRLNNLLQETGELSRLEWDCRRISRGRGQLWFAIAYFRGVECGVGIGIQKSLAKEQAAKRAYGHIRDDIDMVRAT</sequence>